<dbReference type="EMBL" id="KB454485">
    <property type="protein sequence ID" value="EME32524.1"/>
    <property type="molecule type" value="Genomic_DNA"/>
</dbReference>
<dbReference type="Gramene" id="EME32524">
    <property type="protein sequence ID" value="EME32524"/>
    <property type="gene ID" value="Gasu_02990"/>
</dbReference>
<organism evidence="1 2">
    <name type="scientific">Galdieria sulphuraria</name>
    <name type="common">Red alga</name>
    <dbReference type="NCBI Taxonomy" id="130081"/>
    <lineage>
        <taxon>Eukaryota</taxon>
        <taxon>Rhodophyta</taxon>
        <taxon>Bangiophyceae</taxon>
        <taxon>Galdieriales</taxon>
        <taxon>Galdieriaceae</taxon>
        <taxon>Galdieria</taxon>
    </lineage>
</organism>
<proteinExistence type="predicted"/>
<sequence>MFLSKRARIAYKLECKPSLSLTNSHTFIKENVLWTIVHCSPSSESQGSLNNLYLVVSSIVCLLLYRFPEDTLQEIQSEESQTIDGFLANESPVAYEECFDRKKYIPLGSGVEKQLFFSNRISLDNAEKGIWITALCPCVSIGEEFISLLLQSQWIIVGWNNAHICLVDIPSGKILAEFYCEQVQGAVCCLAHQHKSSLFASGHINGDIWLWSWHPYDSSLLSMMNGNYEANMDPFLRGNLF</sequence>
<dbReference type="InterPro" id="IPR015943">
    <property type="entry name" value="WD40/YVTN_repeat-like_dom_sf"/>
</dbReference>
<dbReference type="Proteomes" id="UP000030680">
    <property type="component" value="Unassembled WGS sequence"/>
</dbReference>
<dbReference type="Gene3D" id="2.130.10.10">
    <property type="entry name" value="YVTN repeat-like/Quinoprotein amine dehydrogenase"/>
    <property type="match status" value="1"/>
</dbReference>
<dbReference type="AlphaFoldDB" id="M2Y9H7"/>
<dbReference type="GeneID" id="17091095"/>
<evidence type="ECO:0000313" key="2">
    <source>
        <dbReference type="Proteomes" id="UP000030680"/>
    </source>
</evidence>
<keyword evidence="2" id="KW-1185">Reference proteome</keyword>
<protein>
    <submittedName>
        <fullName evidence="1">Uncharacterized protein</fullName>
    </submittedName>
</protein>
<dbReference type="KEGG" id="gsl:Gasu_02990"/>
<gene>
    <name evidence="1" type="ORF">Gasu_02990</name>
</gene>
<accession>M2Y9H7</accession>
<name>M2Y9H7_GALSU</name>
<dbReference type="InterPro" id="IPR036322">
    <property type="entry name" value="WD40_repeat_dom_sf"/>
</dbReference>
<dbReference type="RefSeq" id="XP_005709044.1">
    <property type="nucleotide sequence ID" value="XM_005708987.1"/>
</dbReference>
<reference evidence="2" key="1">
    <citation type="journal article" date="2013" name="Science">
        <title>Gene transfer from bacteria and archaea facilitated evolution of an extremophilic eukaryote.</title>
        <authorList>
            <person name="Schonknecht G."/>
            <person name="Chen W.H."/>
            <person name="Ternes C.M."/>
            <person name="Barbier G.G."/>
            <person name="Shrestha R.P."/>
            <person name="Stanke M."/>
            <person name="Brautigam A."/>
            <person name="Baker B.J."/>
            <person name="Banfield J.F."/>
            <person name="Garavito R.M."/>
            <person name="Carr K."/>
            <person name="Wilkerson C."/>
            <person name="Rensing S.A."/>
            <person name="Gagneul D."/>
            <person name="Dickenson N.E."/>
            <person name="Oesterhelt C."/>
            <person name="Lercher M.J."/>
            <person name="Weber A.P."/>
        </authorList>
    </citation>
    <scope>NUCLEOTIDE SEQUENCE [LARGE SCALE GENOMIC DNA]</scope>
    <source>
        <strain evidence="2">074W</strain>
    </source>
</reference>
<dbReference type="OrthoDB" id="8758at2759"/>
<evidence type="ECO:0000313" key="1">
    <source>
        <dbReference type="EMBL" id="EME32524.1"/>
    </source>
</evidence>
<dbReference type="SUPFAM" id="SSF50978">
    <property type="entry name" value="WD40 repeat-like"/>
    <property type="match status" value="1"/>
</dbReference>